<evidence type="ECO:0000313" key="2">
    <source>
        <dbReference type="Proteomes" id="UP000000628"/>
    </source>
</evidence>
<dbReference type="HOGENOM" id="CLU_1945888_0_0_11"/>
<gene>
    <name evidence="1" type="ordered locus">Jden_0137</name>
</gene>
<reference evidence="1 2" key="1">
    <citation type="journal article" date="2009" name="Stand. Genomic Sci.">
        <title>Complete genome sequence of Jonesia denitrificans type strain (Prevot 55134).</title>
        <authorList>
            <person name="Pukall R."/>
            <person name="Gehrich-Schroter G."/>
            <person name="Lapidus A."/>
            <person name="Nolan M."/>
            <person name="Glavina Del Rio T."/>
            <person name="Lucas S."/>
            <person name="Chen F."/>
            <person name="Tice H."/>
            <person name="Pitluck S."/>
            <person name="Cheng J.F."/>
            <person name="Copeland A."/>
            <person name="Saunders E."/>
            <person name="Brettin T."/>
            <person name="Detter J.C."/>
            <person name="Bruce D."/>
            <person name="Goodwin L."/>
            <person name="Pati A."/>
            <person name="Ivanova N."/>
            <person name="Mavromatis K."/>
            <person name="Ovchinnikova G."/>
            <person name="Chen A."/>
            <person name="Palaniappan K."/>
            <person name="Land M."/>
            <person name="Hauser L."/>
            <person name="Chang Y.J."/>
            <person name="Jeffries C.D."/>
            <person name="Chain P."/>
            <person name="Goker M."/>
            <person name="Bristow J."/>
            <person name="Eisen J.A."/>
            <person name="Markowitz V."/>
            <person name="Hugenholtz P."/>
            <person name="Kyrpides N.C."/>
            <person name="Klenk H.P."/>
            <person name="Han C."/>
        </authorList>
    </citation>
    <scope>NUCLEOTIDE SEQUENCE [LARGE SCALE GENOMIC DNA]</scope>
    <source>
        <strain evidence="2">ATCC 14870 / DSM 20603 / BCRC 15368 / CIP 55.134 / JCM 11481 / NBRC 15587 / NCTC 10816 / Prevot 55134</strain>
    </source>
</reference>
<proteinExistence type="predicted"/>
<protein>
    <recommendedName>
        <fullName evidence="3">PE domain-containing protein</fullName>
    </recommendedName>
</protein>
<accession>C7R5D4</accession>
<dbReference type="AlphaFoldDB" id="C7R5D4"/>
<evidence type="ECO:0008006" key="3">
    <source>
        <dbReference type="Google" id="ProtNLM"/>
    </source>
</evidence>
<organism evidence="1 2">
    <name type="scientific">Jonesia denitrificans (strain ATCC 14870 / DSM 20603 / BCRC 15368 / CIP 55.134 / JCM 11481 / NBRC 15587 / NCTC 10816 / Prevot 55134)</name>
    <name type="common">Listeria denitrificans</name>
    <dbReference type="NCBI Taxonomy" id="471856"/>
    <lineage>
        <taxon>Bacteria</taxon>
        <taxon>Bacillati</taxon>
        <taxon>Actinomycetota</taxon>
        <taxon>Actinomycetes</taxon>
        <taxon>Micrococcales</taxon>
        <taxon>Jonesiaceae</taxon>
        <taxon>Jonesia</taxon>
    </lineage>
</organism>
<evidence type="ECO:0000313" key="1">
    <source>
        <dbReference type="EMBL" id="ACV07812.1"/>
    </source>
</evidence>
<dbReference type="Proteomes" id="UP000000628">
    <property type="component" value="Chromosome"/>
</dbReference>
<dbReference type="STRING" id="471856.Jden_0137"/>
<keyword evidence="2" id="KW-1185">Reference proteome</keyword>
<dbReference type="EMBL" id="CP001706">
    <property type="protein sequence ID" value="ACV07812.1"/>
    <property type="molecule type" value="Genomic_DNA"/>
</dbReference>
<sequence>MTTDYTLNLPAFRAFVSHARALTSDLTTTSVRGASSLTNQAHTAQSISDPNVASYVADVLTSQASAMATTIDIITDGITILEEAQGAIVTADTWMSDDFRAYSNPAHRVMPNITSMTRATIMWSTPSHQ</sequence>
<dbReference type="KEGG" id="jde:Jden_0137"/>
<name>C7R5D4_JONDD</name>
<dbReference type="RefSeq" id="WP_012805917.1">
    <property type="nucleotide sequence ID" value="NC_013174.1"/>
</dbReference>